<dbReference type="InterPro" id="IPR029062">
    <property type="entry name" value="Class_I_gatase-like"/>
</dbReference>
<accession>A0A3B1AP72</accession>
<dbReference type="Gene3D" id="2.60.40.1120">
    <property type="entry name" value="Carboxypeptidase-like, regulatory domain"/>
    <property type="match status" value="1"/>
</dbReference>
<evidence type="ECO:0008006" key="2">
    <source>
        <dbReference type="Google" id="ProtNLM"/>
    </source>
</evidence>
<organism evidence="1">
    <name type="scientific">hydrothermal vent metagenome</name>
    <dbReference type="NCBI Taxonomy" id="652676"/>
    <lineage>
        <taxon>unclassified sequences</taxon>
        <taxon>metagenomes</taxon>
        <taxon>ecological metagenomes</taxon>
    </lineage>
</organism>
<dbReference type="SUPFAM" id="SSF52317">
    <property type="entry name" value="Class I glutamine amidotransferase-like"/>
    <property type="match status" value="1"/>
</dbReference>
<name>A0A3B1AP72_9ZZZZ</name>
<dbReference type="EMBL" id="UOFS01000047">
    <property type="protein sequence ID" value="VAX01168.1"/>
    <property type="molecule type" value="Genomic_DNA"/>
</dbReference>
<proteinExistence type="predicted"/>
<dbReference type="AlphaFoldDB" id="A0A3B1AP72"/>
<reference evidence="1" key="1">
    <citation type="submission" date="2018-06" db="EMBL/GenBank/DDBJ databases">
        <authorList>
            <person name="Zhirakovskaya E."/>
        </authorList>
    </citation>
    <scope>NUCLEOTIDE SEQUENCE</scope>
</reference>
<gene>
    <name evidence="1" type="ORF">MNBD_GAMMA22-2570</name>
</gene>
<protein>
    <recommendedName>
        <fullName evidence="2">DUF4350 domain-containing protein</fullName>
    </recommendedName>
</protein>
<evidence type="ECO:0000313" key="1">
    <source>
        <dbReference type="EMBL" id="VAX01168.1"/>
    </source>
</evidence>
<sequence length="385" mass="41886">MKNTKYSIKHKLSLSLLALLSNLIILPSAFSQSPDWSYAPVVDDAENNPIPIILFDEGHNNFHIANKSYYGFTKLLTADGYNIRPLNGPFVDDPAATPTSDFQHQKDLANILVIASPCQAVPCNTSVGDALTDLEVTEIHQWVEQGGSLLLIIDHPPFAQTSNLALAFGIDLILDRIDKLTFDVTNVTFNTINSNSDLILGRNTSEAISYIQTFTGTSFSINPNPPLDVTFEPVLELQAGVYQGIALNVGAGRVYISGEAAMFTTQLTFDGVPWGMHIASAAYNEQYLRNIVHWLDGRMSVISGKVSLADGTPVSGVTIQFVNQAGRTWKTVSDSLGNYISPRGMRNNGYIVTAISSVYDFVSNANLVVVGDSPTRNHNFTAVPK</sequence>